<dbReference type="InterPro" id="IPR008471">
    <property type="entry name" value="MnmC-like_methylTransf"/>
</dbReference>
<keyword evidence="14" id="KW-1185">Reference proteome</keyword>
<feature type="region of interest" description="FAD-dependent cmnm(5)s(2)U34 oxidoreductase" evidence="10">
    <location>
        <begin position="274"/>
        <end position="669"/>
    </location>
</feature>
<reference evidence="13" key="1">
    <citation type="submission" date="2019-02" db="EMBL/GenBank/DDBJ databases">
        <authorList>
            <person name="Li S.-H."/>
        </authorList>
    </citation>
    <scope>NUCLEOTIDE SEQUENCE</scope>
    <source>
        <strain evidence="13">IMCC11814</strain>
    </source>
</reference>
<evidence type="ECO:0000256" key="4">
    <source>
        <dbReference type="ARBA" id="ARBA00022679"/>
    </source>
</evidence>
<evidence type="ECO:0000256" key="6">
    <source>
        <dbReference type="ARBA" id="ARBA00022694"/>
    </source>
</evidence>
<name>A0ABT3T384_9GAMM</name>
<proteinExistence type="inferred from homology"/>
<dbReference type="Pfam" id="PF05430">
    <property type="entry name" value="Methyltransf_30"/>
    <property type="match status" value="1"/>
</dbReference>
<keyword evidence="1 10" id="KW-0963">Cytoplasm</keyword>
<protein>
    <recommendedName>
        <fullName evidence="10">tRNA 5-methylaminomethyl-2-thiouridine biosynthesis bifunctional protein MnmC</fullName>
        <shortName evidence="10">tRNA mnm(5)s(2)U biosynthesis bifunctional protein</shortName>
    </recommendedName>
    <domain>
        <recommendedName>
            <fullName evidence="10">tRNA (mnm(5)s(2)U34)-methyltransferase</fullName>
            <ecNumber evidence="10">2.1.1.61</ecNumber>
        </recommendedName>
    </domain>
    <domain>
        <recommendedName>
            <fullName evidence="10">FAD-dependent cmnm(5)s(2)U34 oxidoreductase</fullName>
            <ecNumber evidence="10">1.5.-.-</ecNumber>
        </recommendedName>
    </domain>
</protein>
<evidence type="ECO:0000313" key="13">
    <source>
        <dbReference type="EMBL" id="MCX2976719.1"/>
    </source>
</evidence>
<dbReference type="NCBIfam" id="NF002481">
    <property type="entry name" value="PRK01747.1-2"/>
    <property type="match status" value="1"/>
</dbReference>
<dbReference type="RefSeq" id="WP_279248460.1">
    <property type="nucleotide sequence ID" value="NZ_SHNO01000001.1"/>
</dbReference>
<dbReference type="Pfam" id="PF01266">
    <property type="entry name" value="DAO"/>
    <property type="match status" value="1"/>
</dbReference>
<feature type="region of interest" description="tRNA (mnm(5)s(2)U34)-methyltransferase" evidence="10">
    <location>
        <begin position="1"/>
        <end position="244"/>
    </location>
</feature>
<keyword evidence="2 10" id="KW-0489">Methyltransferase</keyword>
<gene>
    <name evidence="10 13" type="primary">mnmC</name>
    <name evidence="13" type="ORF">EYC82_05070</name>
</gene>
<dbReference type="NCBIfam" id="TIGR03197">
    <property type="entry name" value="MnmC_Cterm"/>
    <property type="match status" value="1"/>
</dbReference>
<keyword evidence="3 10" id="KW-0285">Flavoprotein</keyword>
<evidence type="ECO:0000256" key="9">
    <source>
        <dbReference type="ARBA" id="ARBA00023268"/>
    </source>
</evidence>
<dbReference type="HAMAP" id="MF_01102">
    <property type="entry name" value="MnmC"/>
    <property type="match status" value="1"/>
</dbReference>
<dbReference type="EC" id="1.5.-.-" evidence="10"/>
<keyword evidence="9 10" id="KW-0511">Multifunctional enzyme</keyword>
<comment type="subcellular location">
    <subcellularLocation>
        <location evidence="10">Cytoplasm</location>
    </subcellularLocation>
</comment>
<keyword evidence="8 10" id="KW-0560">Oxidoreductase</keyword>
<dbReference type="SUPFAM" id="SSF54373">
    <property type="entry name" value="FAD-linked reductases, C-terminal domain"/>
    <property type="match status" value="1"/>
</dbReference>
<dbReference type="Gene3D" id="3.50.50.60">
    <property type="entry name" value="FAD/NAD(P)-binding domain"/>
    <property type="match status" value="1"/>
</dbReference>
<evidence type="ECO:0000256" key="5">
    <source>
        <dbReference type="ARBA" id="ARBA00022691"/>
    </source>
</evidence>
<evidence type="ECO:0000259" key="12">
    <source>
        <dbReference type="Pfam" id="PF05430"/>
    </source>
</evidence>
<dbReference type="NCBIfam" id="NF033855">
    <property type="entry name" value="tRNA_MNMC2"/>
    <property type="match status" value="1"/>
</dbReference>
<dbReference type="EMBL" id="SHNO01000001">
    <property type="protein sequence ID" value="MCX2976719.1"/>
    <property type="molecule type" value="Genomic_DNA"/>
</dbReference>
<comment type="similarity">
    <text evidence="10">In the C-terminal section; belongs to the DAO family.</text>
</comment>
<dbReference type="InterPro" id="IPR006076">
    <property type="entry name" value="FAD-dep_OxRdtase"/>
</dbReference>
<feature type="domain" description="FAD dependent oxidoreductase" evidence="11">
    <location>
        <begin position="271"/>
        <end position="637"/>
    </location>
</feature>
<accession>A0ABT3T384</accession>
<evidence type="ECO:0000256" key="10">
    <source>
        <dbReference type="HAMAP-Rule" id="MF_01102"/>
    </source>
</evidence>
<evidence type="ECO:0000256" key="3">
    <source>
        <dbReference type="ARBA" id="ARBA00022630"/>
    </source>
</evidence>
<evidence type="ECO:0000256" key="1">
    <source>
        <dbReference type="ARBA" id="ARBA00022490"/>
    </source>
</evidence>
<keyword evidence="4 10" id="KW-0808">Transferase</keyword>
<feature type="domain" description="MnmC-like methyltransferase" evidence="12">
    <location>
        <begin position="119"/>
        <end position="242"/>
    </location>
</feature>
<dbReference type="Gene3D" id="3.40.50.150">
    <property type="entry name" value="Vaccinia Virus protein VP39"/>
    <property type="match status" value="1"/>
</dbReference>
<evidence type="ECO:0000259" key="11">
    <source>
        <dbReference type="Pfam" id="PF01266"/>
    </source>
</evidence>
<keyword evidence="7 10" id="KW-0274">FAD</keyword>
<dbReference type="Proteomes" id="UP001143304">
    <property type="component" value="Unassembled WGS sequence"/>
</dbReference>
<evidence type="ECO:0000313" key="14">
    <source>
        <dbReference type="Proteomes" id="UP001143304"/>
    </source>
</evidence>
<comment type="caution">
    <text evidence="13">The sequence shown here is derived from an EMBL/GenBank/DDBJ whole genome shotgun (WGS) entry which is preliminary data.</text>
</comment>
<evidence type="ECO:0000256" key="8">
    <source>
        <dbReference type="ARBA" id="ARBA00023002"/>
    </source>
</evidence>
<comment type="cofactor">
    <cofactor evidence="10">
        <name>FAD</name>
        <dbReference type="ChEBI" id="CHEBI:57692"/>
    </cofactor>
</comment>
<organism evidence="13 14">
    <name type="scientific">Candidatus Marimicrobium litorale</name>
    <dbReference type="NCBI Taxonomy" id="2518991"/>
    <lineage>
        <taxon>Bacteria</taxon>
        <taxon>Pseudomonadati</taxon>
        <taxon>Pseudomonadota</taxon>
        <taxon>Gammaproteobacteria</taxon>
        <taxon>Cellvibrionales</taxon>
        <taxon>Halieaceae</taxon>
        <taxon>Marimicrobium</taxon>
    </lineage>
</organism>
<evidence type="ECO:0000256" key="2">
    <source>
        <dbReference type="ARBA" id="ARBA00022603"/>
    </source>
</evidence>
<keyword evidence="5 10" id="KW-0949">S-adenosyl-L-methionine</keyword>
<evidence type="ECO:0000256" key="7">
    <source>
        <dbReference type="ARBA" id="ARBA00022827"/>
    </source>
</evidence>
<dbReference type="Gene3D" id="3.30.9.10">
    <property type="entry name" value="D-Amino Acid Oxidase, subunit A, domain 2"/>
    <property type="match status" value="1"/>
</dbReference>
<dbReference type="InterPro" id="IPR047785">
    <property type="entry name" value="tRNA_MNMC2"/>
</dbReference>
<dbReference type="InterPro" id="IPR029063">
    <property type="entry name" value="SAM-dependent_MTases_sf"/>
</dbReference>
<keyword evidence="6 10" id="KW-0819">tRNA processing</keyword>
<dbReference type="PANTHER" id="PTHR13847:SF283">
    <property type="entry name" value="TRNA 5-METHYLAMINOMETHYL-2-THIOURIDINE BIOSYNTHESIS BIFUNCTIONAL PROTEIN MNMC"/>
    <property type="match status" value="1"/>
</dbReference>
<dbReference type="SUPFAM" id="SSF51905">
    <property type="entry name" value="FAD/NAD(P)-binding domain"/>
    <property type="match status" value="1"/>
</dbReference>
<dbReference type="InterPro" id="IPR036188">
    <property type="entry name" value="FAD/NAD-bd_sf"/>
</dbReference>
<dbReference type="InterPro" id="IPR023032">
    <property type="entry name" value="tRNA_MAMT_biosynth_bifunc_MnmC"/>
</dbReference>
<comment type="catalytic activity">
    <reaction evidence="10">
        <text>5-aminomethyl-2-thiouridine(34) in tRNA + S-adenosyl-L-methionine = 5-methylaminomethyl-2-thiouridine(34) in tRNA + S-adenosyl-L-homocysteine + H(+)</text>
        <dbReference type="Rhea" id="RHEA:19569"/>
        <dbReference type="Rhea" id="RHEA-COMP:10195"/>
        <dbReference type="Rhea" id="RHEA-COMP:10197"/>
        <dbReference type="ChEBI" id="CHEBI:15378"/>
        <dbReference type="ChEBI" id="CHEBI:57856"/>
        <dbReference type="ChEBI" id="CHEBI:59789"/>
        <dbReference type="ChEBI" id="CHEBI:74454"/>
        <dbReference type="ChEBI" id="CHEBI:74455"/>
        <dbReference type="EC" id="2.1.1.61"/>
    </reaction>
</comment>
<comment type="similarity">
    <text evidence="10">In the N-terminal section; belongs to the methyltransferase superfamily. tRNA (mnm(5)s(2)U34)-methyltransferase family.</text>
</comment>
<dbReference type="InterPro" id="IPR017610">
    <property type="entry name" value="tRNA_S-uridine_synth_MnmC_C"/>
</dbReference>
<sequence>MSRDHLPWGPVVPAEVVWNDQGEPLSTVYNDCYFSQNDGAGESQHVFLGGNELPQRWQTHSFANFCIAETGFGTGLNFLLTWQAWRDSPSQPDLHYIALEKHPLSKQDLERAVSLWPALRPLASELLDAYPGLLPGEHRLLFEGGRLTLDLWWTDADDALADIASHGERWVDAWYLDGFAPARNQSMWQTTLYQYAAALSRKGATLATFTVAGTVRRGLSEAGFEVAKQPGFGRKRECLRAVLGDIHSSAPDVTGPHWDLRNAQPACPESAIVLGGGLAGCAIAAALARRGVLVTLVERGKLAAGGSGIDRGVLYTRLSKEHSALADFASQSFRFASRYYRGLFSEGLLNQRVDGELCGCFQQIDHTENTDALAAVLTGLDDFVQLLPAGDASRRIGIEQDHAGYWFPESGWLNPEAVCAAVTSHRNIVVLEHCGEVVLQRDGPHWDAHAGGVSLATGQCAIVAAGYAGKTLQQLDWLPAQRIRGQITRLPASPDCAGLKAVLCHEGYMTPARDQHHIIGATYDIGDTEPACRARDHRHNLNRLAKAVPQWHNKLASVDERELDGYVGFRYASPDYLPMVGPVPDLPQFLEQFSSLRKNAKSMPLRKGPYQPGLYLTTAHGSRGLVSTPLASEMLASQICNEPLPVNRALARALSPARFIIRNLSRNRI</sequence>
<comment type="function">
    <text evidence="10">Catalyzes the last two steps in the biosynthesis of 5-methylaminomethyl-2-thiouridine (mnm(5)s(2)U) at the wobble position (U34) in tRNA. Catalyzes the FAD-dependent demodification of cmnm(5)s(2)U34 to nm(5)s(2)U34, followed by the transfer of a methyl group from S-adenosyl-L-methionine to nm(5)s(2)U34, to form mnm(5)s(2)U34.</text>
</comment>
<dbReference type="EC" id="2.1.1.61" evidence="10"/>
<dbReference type="PANTHER" id="PTHR13847">
    <property type="entry name" value="SARCOSINE DEHYDROGENASE-RELATED"/>
    <property type="match status" value="1"/>
</dbReference>